<dbReference type="STRING" id="880070.Cycma_2972"/>
<dbReference type="KEGG" id="cmr:Cycma_2972"/>
<sequence>MLISLRHRGGIFYLKTLSRPVKIPRHPLQRETGIWSKRYFIAELVGLKRLILNASDNFEKIKLPLQIMRTKEDFFRTLVKIKLR</sequence>
<keyword evidence="2" id="KW-1185">Reference proteome</keyword>
<accession>G0J437</accession>
<dbReference type="EMBL" id="CP002955">
    <property type="protein sequence ID" value="AEL26703.1"/>
    <property type="molecule type" value="Genomic_DNA"/>
</dbReference>
<dbReference type="Proteomes" id="UP000001635">
    <property type="component" value="Chromosome"/>
</dbReference>
<gene>
    <name evidence="1" type="ordered locus">Cycma_2972</name>
</gene>
<dbReference type="AlphaFoldDB" id="G0J437"/>
<dbReference type="HOGENOM" id="CLU_2522012_0_0_10"/>
<evidence type="ECO:0000313" key="1">
    <source>
        <dbReference type="EMBL" id="AEL26703.1"/>
    </source>
</evidence>
<protein>
    <submittedName>
        <fullName evidence="1">Uncharacterized protein</fullName>
    </submittedName>
</protein>
<name>G0J437_CYCMS</name>
<proteinExistence type="predicted"/>
<reference evidence="2" key="1">
    <citation type="submission" date="2011-07" db="EMBL/GenBank/DDBJ databases">
        <title>The complete genome of Cyclobacterium marinum DSM 745.</title>
        <authorList>
            <person name="Lucas S."/>
            <person name="Han J."/>
            <person name="Lapidus A."/>
            <person name="Bruce D."/>
            <person name="Goodwin L."/>
            <person name="Pitluck S."/>
            <person name="Peters L."/>
            <person name="Kyrpides N."/>
            <person name="Mavromatis K."/>
            <person name="Ivanova N."/>
            <person name="Ovchinnikova G."/>
            <person name="Chertkov O."/>
            <person name="Detter J.C."/>
            <person name="Tapia R."/>
            <person name="Han C."/>
            <person name="Land M."/>
            <person name="Hauser L."/>
            <person name="Markowitz V."/>
            <person name="Cheng J.-F."/>
            <person name="Hugenholtz P."/>
            <person name="Woyke T."/>
            <person name="Wu D."/>
            <person name="Tindall B."/>
            <person name="Schuetze A."/>
            <person name="Brambilla E."/>
            <person name="Klenk H.-P."/>
            <person name="Eisen J.A."/>
        </authorList>
    </citation>
    <scope>NUCLEOTIDE SEQUENCE [LARGE SCALE GENOMIC DNA]</scope>
    <source>
        <strain evidence="2">ATCC 25205 / DSM 745 / LMG 13164 / NCIMB 1802</strain>
    </source>
</reference>
<organism evidence="1 2">
    <name type="scientific">Cyclobacterium marinum (strain ATCC 25205 / DSM 745 / LMG 13164 / NCIMB 1802)</name>
    <name type="common">Flectobacillus marinus</name>
    <dbReference type="NCBI Taxonomy" id="880070"/>
    <lineage>
        <taxon>Bacteria</taxon>
        <taxon>Pseudomonadati</taxon>
        <taxon>Bacteroidota</taxon>
        <taxon>Cytophagia</taxon>
        <taxon>Cytophagales</taxon>
        <taxon>Cyclobacteriaceae</taxon>
        <taxon>Cyclobacterium</taxon>
    </lineage>
</organism>
<evidence type="ECO:0000313" key="2">
    <source>
        <dbReference type="Proteomes" id="UP000001635"/>
    </source>
</evidence>